<dbReference type="Gene3D" id="1.10.10.10">
    <property type="entry name" value="Winged helix-like DNA-binding domain superfamily/Winged helix DNA-binding domain"/>
    <property type="match status" value="1"/>
</dbReference>
<dbReference type="PANTHER" id="PTHR13947:SF37">
    <property type="entry name" value="LD18367P"/>
    <property type="match status" value="1"/>
</dbReference>
<dbReference type="SUPFAM" id="SSF55729">
    <property type="entry name" value="Acyl-CoA N-acyltransferases (Nat)"/>
    <property type="match status" value="1"/>
</dbReference>
<name>A0A6N7LBV5_SINTE</name>
<dbReference type="SMART" id="SM00347">
    <property type="entry name" value="HTH_MARR"/>
    <property type="match status" value="1"/>
</dbReference>
<gene>
    <name evidence="4" type="ORF">GHK62_11295</name>
</gene>
<dbReference type="PROSITE" id="PS51186">
    <property type="entry name" value="GNAT"/>
    <property type="match status" value="1"/>
</dbReference>
<dbReference type="EMBL" id="WITC01000037">
    <property type="protein sequence ID" value="MQX15333.1"/>
    <property type="molecule type" value="Genomic_DNA"/>
</dbReference>
<comment type="caution">
    <text evidence="4">The sequence shown here is derived from an EMBL/GenBank/DDBJ whole genome shotgun (WGS) entry which is preliminary data.</text>
</comment>
<dbReference type="GO" id="GO:0008080">
    <property type="term" value="F:N-acetyltransferase activity"/>
    <property type="evidence" value="ECO:0007669"/>
    <property type="project" value="InterPro"/>
</dbReference>
<dbReference type="InterPro" id="IPR000835">
    <property type="entry name" value="HTH_MarR-typ"/>
</dbReference>
<reference evidence="4 5" key="1">
    <citation type="journal article" date="2013" name="Genome Biol.">
        <title>Comparative genomics of the core and accessory genomes of 48 Sinorhizobium strains comprising five genospecies.</title>
        <authorList>
            <person name="Sugawara M."/>
            <person name="Epstein B."/>
            <person name="Badgley B.D."/>
            <person name="Unno T."/>
            <person name="Xu L."/>
            <person name="Reese J."/>
            <person name="Gyaneshwar P."/>
            <person name="Denny R."/>
            <person name="Mudge J."/>
            <person name="Bharti A.K."/>
            <person name="Farmer A.D."/>
            <person name="May G.D."/>
            <person name="Woodward J.E."/>
            <person name="Medigue C."/>
            <person name="Vallenet D."/>
            <person name="Lajus A."/>
            <person name="Rouy Z."/>
            <person name="Martinez-Vaz B."/>
            <person name="Tiffin P."/>
            <person name="Young N.D."/>
            <person name="Sadowsky M.J."/>
        </authorList>
    </citation>
    <scope>NUCLEOTIDE SEQUENCE [LARGE SCALE GENOMIC DNA]</scope>
    <source>
        <strain evidence="4 5">USDA4894</strain>
    </source>
</reference>
<evidence type="ECO:0000259" key="3">
    <source>
        <dbReference type="PROSITE" id="PS51186"/>
    </source>
</evidence>
<dbReference type="PANTHER" id="PTHR13947">
    <property type="entry name" value="GNAT FAMILY N-ACETYLTRANSFERASE"/>
    <property type="match status" value="1"/>
</dbReference>
<dbReference type="GO" id="GO:0003700">
    <property type="term" value="F:DNA-binding transcription factor activity"/>
    <property type="evidence" value="ECO:0007669"/>
    <property type="project" value="InterPro"/>
</dbReference>
<dbReference type="Proteomes" id="UP000439983">
    <property type="component" value="Unassembled WGS sequence"/>
</dbReference>
<dbReference type="SUPFAM" id="SSF46785">
    <property type="entry name" value="Winged helix' DNA-binding domain"/>
    <property type="match status" value="1"/>
</dbReference>
<dbReference type="InterPro" id="IPR036388">
    <property type="entry name" value="WH-like_DNA-bd_sf"/>
</dbReference>
<dbReference type="InterPro" id="IPR016181">
    <property type="entry name" value="Acyl_CoA_acyltransferase"/>
</dbReference>
<organism evidence="4 5">
    <name type="scientific">Sinorhizobium terangae</name>
    <dbReference type="NCBI Taxonomy" id="110322"/>
    <lineage>
        <taxon>Bacteria</taxon>
        <taxon>Pseudomonadati</taxon>
        <taxon>Pseudomonadota</taxon>
        <taxon>Alphaproteobacteria</taxon>
        <taxon>Hyphomicrobiales</taxon>
        <taxon>Rhizobiaceae</taxon>
        <taxon>Sinorhizobium/Ensifer group</taxon>
        <taxon>Sinorhizobium</taxon>
    </lineage>
</organism>
<dbReference type="CDD" id="cd04301">
    <property type="entry name" value="NAT_SF"/>
    <property type="match status" value="1"/>
</dbReference>
<protein>
    <submittedName>
        <fullName evidence="4">GNAT family N-acetyltransferase</fullName>
    </submittedName>
</protein>
<feature type="domain" description="HTH marR-type" evidence="2">
    <location>
        <begin position="6"/>
        <end position="141"/>
    </location>
</feature>
<dbReference type="InterPro" id="IPR036390">
    <property type="entry name" value="WH_DNA-bd_sf"/>
</dbReference>
<dbReference type="Pfam" id="PF01047">
    <property type="entry name" value="MarR"/>
    <property type="match status" value="1"/>
</dbReference>
<evidence type="ECO:0000259" key="2">
    <source>
        <dbReference type="PROSITE" id="PS50995"/>
    </source>
</evidence>
<evidence type="ECO:0000313" key="4">
    <source>
        <dbReference type="EMBL" id="MQX15333.1"/>
    </source>
</evidence>
<dbReference type="AlphaFoldDB" id="A0A6N7LBV5"/>
<evidence type="ECO:0000313" key="5">
    <source>
        <dbReference type="Proteomes" id="UP000439983"/>
    </source>
</evidence>
<accession>A0A6N7LBV5</accession>
<evidence type="ECO:0000256" key="1">
    <source>
        <dbReference type="ARBA" id="ARBA00022679"/>
    </source>
</evidence>
<dbReference type="Gene3D" id="3.40.630.30">
    <property type="match status" value="1"/>
</dbReference>
<dbReference type="RefSeq" id="WP_153439088.1">
    <property type="nucleotide sequence ID" value="NZ_JACIGA010000013.1"/>
</dbReference>
<dbReference type="InterPro" id="IPR050769">
    <property type="entry name" value="NAT_camello-type"/>
</dbReference>
<dbReference type="Pfam" id="PF00583">
    <property type="entry name" value="Acetyltransf_1"/>
    <property type="match status" value="1"/>
</dbReference>
<keyword evidence="1 4" id="KW-0808">Transferase</keyword>
<dbReference type="PROSITE" id="PS50995">
    <property type="entry name" value="HTH_MARR_2"/>
    <property type="match status" value="1"/>
</dbReference>
<sequence>MPQVDQEDYVAAVRRFSRFYTRRIGLLHEGLLGGPLSLAEGRLVYELAQRKTSTAKELGAELELDSGYLSRLLRGLEERGLVSKSPSQEDGRQVLISLTPAGRESFATIDARSRDEVSAMLDRLSLPERRKLATALAEAERLLGGATPEPARVPYILRPHQPGDMGWIVHRHGVLYSEEYGWDERFEALVAQITADFIQNFKPNRERCWVAEREGEIVGSVFLVEESATVGKLRLLYTEPSARGLGIGRRLVEECIRFARQVGYSKVTLWTNDILTAARHIYQTTGFHLVHEEKHHSFGHDLVGQNWELVL</sequence>
<dbReference type="OrthoDB" id="273614at2"/>
<dbReference type="InterPro" id="IPR000182">
    <property type="entry name" value="GNAT_dom"/>
</dbReference>
<proteinExistence type="predicted"/>
<feature type="domain" description="N-acetyltransferase" evidence="3">
    <location>
        <begin position="168"/>
        <end position="308"/>
    </location>
</feature>
<keyword evidence="5" id="KW-1185">Reference proteome</keyword>